<sequence>MTTMTNDELRTHLQTHLAVLAENPESVHAWIMVKALRLQLGIPSHELPDLGDAGPYDPKTVIVDPKLGMIYRVGGDQATLATFPRAVTA</sequence>
<evidence type="ECO:0000313" key="1">
    <source>
        <dbReference type="EMBL" id="AGT12832.1"/>
    </source>
</evidence>
<keyword evidence="2" id="KW-1185">Reference proteome</keyword>
<dbReference type="OrthoDB" id="40364at10239"/>
<dbReference type="EMBL" id="KF024727">
    <property type="protein sequence ID" value="AGT12832.1"/>
    <property type="molecule type" value="Genomic_DNA"/>
</dbReference>
<organism evidence="1 2">
    <name type="scientific">Mycobacterium phage Reprobate</name>
    <dbReference type="NCBI Taxonomy" id="1340828"/>
    <lineage>
        <taxon>Viruses</taxon>
        <taxon>Duplodnaviria</taxon>
        <taxon>Heunggongvirae</taxon>
        <taxon>Uroviricota</taxon>
        <taxon>Caudoviricetes</taxon>
        <taxon>Bclasvirinae</taxon>
        <taxon>Acadianvirus</taxon>
        <taxon>Acadianvirus reprobate</taxon>
    </lineage>
</organism>
<reference evidence="2" key="1">
    <citation type="submission" date="2013-05" db="EMBL/GenBank/DDBJ databases">
        <authorList>
            <person name="Gramoney N."/>
            <person name="Khoza Z."/>
            <person name="Mackenzie J.S."/>
            <person name="Masiteng M.B."/>
            <person name="Mhlamvu N.R."/>
            <person name="Moonsamy B."/>
            <person name="Pillay B."/>
            <person name="Larsen M.H."/>
            <person name="Jacobs W.Jr."/>
            <person name="Rubin E.J."/>
            <person name="Kasprowicz V.O."/>
            <person name="Bishai W.R."/>
            <person name="Bowman C.A."/>
            <person name="Russell D.A."/>
            <person name="Jacobs-Sera D."/>
            <person name="Hendrix R.W."/>
            <person name="Hatfull G.F."/>
        </authorList>
    </citation>
    <scope>NUCLEOTIDE SEQUENCE [LARGE SCALE GENOMIC DNA]</scope>
</reference>
<dbReference type="RefSeq" id="YP_008410017.1">
    <property type="nucleotide sequence ID" value="NC_022064.1"/>
</dbReference>
<name>S5Y5A4_9CAUD</name>
<gene>
    <name evidence="1" type="primary">96</name>
    <name evidence="1" type="ORF">REPROBATE_96</name>
</gene>
<dbReference type="GeneID" id="16546942"/>
<protein>
    <submittedName>
        <fullName evidence="1">Uncharacterized protein</fullName>
    </submittedName>
</protein>
<evidence type="ECO:0000313" key="2">
    <source>
        <dbReference type="Proteomes" id="UP000015555"/>
    </source>
</evidence>
<accession>S5Y5A4</accession>
<dbReference type="Proteomes" id="UP000015555">
    <property type="component" value="Segment"/>
</dbReference>
<proteinExistence type="predicted"/>
<dbReference type="KEGG" id="vg:16546942"/>